<dbReference type="Proteomes" id="UP000286576">
    <property type="component" value="Unassembled WGS sequence"/>
</dbReference>
<feature type="domain" description="Mechanosensitive ion channel MscS C-terminal" evidence="9">
    <location>
        <begin position="254"/>
        <end position="337"/>
    </location>
</feature>
<evidence type="ECO:0000256" key="4">
    <source>
        <dbReference type="ARBA" id="ARBA00022692"/>
    </source>
</evidence>
<sequence>MGIPSPSEAVPVLDPATGEPLINPDTAEPLLAIPDVVPTPEATPDVSTAIRTTEEVRDAVSERSETVGGILDGLDAAAVQIGSIRFSMLDALLAMLVIVLVILLAWAVTRLIRFSLRRITRLDGSQRLLAEKISTILVWALAFLIGIDMLGIDLTALAVFSGAFGLAIGFGLQKTFGNLIAGIILLMDKSIKPGDVISVADAAGNEGFGQIRKIGIRAISVVTRDQTEYLIPNENLMINQVVNWSYSSREVRVKAAVGVSYDSDLDLVTELLYKAVEETPRILKTPKPRVNIMAFGNSSVDFEVRFWITDPEGGLANIRSDVYQRVWQLFRENDVEIPFPQRDLNLRGNEQFNQLVAAIGQRLENNSTKE</sequence>
<reference evidence="11 12" key="1">
    <citation type="submission" date="2018-08" db="EMBL/GenBank/DDBJ databases">
        <title>Erythrobacter zhengii sp.nov., a bacterium isolated from deep-sea sediment.</title>
        <authorList>
            <person name="Fang C."/>
            <person name="Wu Y.-H."/>
            <person name="Sun C."/>
            <person name="Wang H."/>
            <person name="Cheng H."/>
            <person name="Meng F.-X."/>
            <person name="Wang C.-S."/>
            <person name="Xu X.-W."/>
        </authorList>
    </citation>
    <scope>NUCLEOTIDE SEQUENCE [LARGE SCALE GENOMIC DNA]</scope>
    <source>
        <strain evidence="11 12">V18</strain>
    </source>
</reference>
<dbReference type="InterPro" id="IPR011014">
    <property type="entry name" value="MscS_channel_TM-2"/>
</dbReference>
<evidence type="ECO:0000259" key="8">
    <source>
        <dbReference type="Pfam" id="PF00924"/>
    </source>
</evidence>
<dbReference type="GO" id="GO:0008381">
    <property type="term" value="F:mechanosensitive monoatomic ion channel activity"/>
    <property type="evidence" value="ECO:0007669"/>
    <property type="project" value="UniProtKB-ARBA"/>
</dbReference>
<dbReference type="InterPro" id="IPR011066">
    <property type="entry name" value="MscS_channel_C_sf"/>
</dbReference>
<dbReference type="InterPro" id="IPR049142">
    <property type="entry name" value="MS_channel_1st"/>
</dbReference>
<dbReference type="InterPro" id="IPR049278">
    <property type="entry name" value="MS_channel_C"/>
</dbReference>
<dbReference type="InterPro" id="IPR010920">
    <property type="entry name" value="LSM_dom_sf"/>
</dbReference>
<dbReference type="SUPFAM" id="SSF50182">
    <property type="entry name" value="Sm-like ribonucleoproteins"/>
    <property type="match status" value="1"/>
</dbReference>
<comment type="similarity">
    <text evidence="2">Belongs to the MscS (TC 1.A.23) family.</text>
</comment>
<accession>A0A418NVM4</accession>
<dbReference type="SUPFAM" id="SSF82861">
    <property type="entry name" value="Mechanosensitive channel protein MscS (YggB), transmembrane region"/>
    <property type="match status" value="1"/>
</dbReference>
<evidence type="ECO:0000256" key="3">
    <source>
        <dbReference type="ARBA" id="ARBA00022475"/>
    </source>
</evidence>
<organism evidence="11 12">
    <name type="scientific">Aurantiacibacter zhengii</name>
    <dbReference type="NCBI Taxonomy" id="2307003"/>
    <lineage>
        <taxon>Bacteria</taxon>
        <taxon>Pseudomonadati</taxon>
        <taxon>Pseudomonadota</taxon>
        <taxon>Alphaproteobacteria</taxon>
        <taxon>Sphingomonadales</taxon>
        <taxon>Erythrobacteraceae</taxon>
        <taxon>Aurantiacibacter</taxon>
    </lineage>
</organism>
<evidence type="ECO:0000256" key="6">
    <source>
        <dbReference type="ARBA" id="ARBA00023136"/>
    </source>
</evidence>
<dbReference type="GO" id="GO:0005886">
    <property type="term" value="C:plasma membrane"/>
    <property type="evidence" value="ECO:0007669"/>
    <property type="project" value="UniProtKB-SubCell"/>
</dbReference>
<gene>
    <name evidence="11" type="ORF">D2V07_05735</name>
</gene>
<dbReference type="Gene3D" id="1.10.287.1260">
    <property type="match status" value="1"/>
</dbReference>
<comment type="subcellular location">
    <subcellularLocation>
        <location evidence="1">Cell membrane</location>
        <topology evidence="1">Multi-pass membrane protein</topology>
    </subcellularLocation>
</comment>
<keyword evidence="6 7" id="KW-0472">Membrane</keyword>
<dbReference type="SUPFAM" id="SSF82689">
    <property type="entry name" value="Mechanosensitive channel protein MscS (YggB), C-terminal domain"/>
    <property type="match status" value="1"/>
</dbReference>
<evidence type="ECO:0000313" key="12">
    <source>
        <dbReference type="Proteomes" id="UP000286576"/>
    </source>
</evidence>
<comment type="caution">
    <text evidence="11">The sequence shown here is derived from an EMBL/GenBank/DDBJ whole genome shotgun (WGS) entry which is preliminary data.</text>
</comment>
<evidence type="ECO:0000259" key="10">
    <source>
        <dbReference type="Pfam" id="PF21088"/>
    </source>
</evidence>
<name>A0A418NVM4_9SPHN</name>
<dbReference type="Pfam" id="PF21088">
    <property type="entry name" value="MS_channel_1st"/>
    <property type="match status" value="1"/>
</dbReference>
<evidence type="ECO:0000256" key="1">
    <source>
        <dbReference type="ARBA" id="ARBA00004651"/>
    </source>
</evidence>
<dbReference type="PANTHER" id="PTHR30347">
    <property type="entry name" value="POTASSIUM CHANNEL RELATED"/>
    <property type="match status" value="1"/>
</dbReference>
<dbReference type="InterPro" id="IPR052702">
    <property type="entry name" value="MscS-like_channel"/>
</dbReference>
<dbReference type="OrthoDB" id="9799209at2"/>
<feature type="transmembrane region" description="Helical" evidence="7">
    <location>
        <begin position="91"/>
        <end position="112"/>
    </location>
</feature>
<dbReference type="InterPro" id="IPR023408">
    <property type="entry name" value="MscS_beta-dom_sf"/>
</dbReference>
<dbReference type="Gene3D" id="2.30.30.60">
    <property type="match status" value="1"/>
</dbReference>
<protein>
    <submittedName>
        <fullName evidence="11">Mechanosensitive ion channel protein</fullName>
    </submittedName>
</protein>
<dbReference type="InterPro" id="IPR006685">
    <property type="entry name" value="MscS_channel_2nd"/>
</dbReference>
<proteinExistence type="inferred from homology"/>
<dbReference type="Gene3D" id="3.30.70.100">
    <property type="match status" value="1"/>
</dbReference>
<keyword evidence="3" id="KW-1003">Cell membrane</keyword>
<feature type="domain" description="Mechanosensitive ion channel MscS" evidence="8">
    <location>
        <begin position="175"/>
        <end position="245"/>
    </location>
</feature>
<evidence type="ECO:0000256" key="5">
    <source>
        <dbReference type="ARBA" id="ARBA00022989"/>
    </source>
</evidence>
<dbReference type="Pfam" id="PF21082">
    <property type="entry name" value="MS_channel_3rd"/>
    <property type="match status" value="1"/>
</dbReference>
<dbReference type="PANTHER" id="PTHR30347:SF1">
    <property type="entry name" value="MECHANOSENSITIVE CHANNEL MSCK"/>
    <property type="match status" value="1"/>
</dbReference>
<evidence type="ECO:0000256" key="2">
    <source>
        <dbReference type="ARBA" id="ARBA00008017"/>
    </source>
</evidence>
<feature type="domain" description="Mechanosensitive ion channel transmembrane helices 2/3" evidence="10">
    <location>
        <begin position="132"/>
        <end position="173"/>
    </location>
</feature>
<dbReference type="AlphaFoldDB" id="A0A418NVM4"/>
<feature type="transmembrane region" description="Helical" evidence="7">
    <location>
        <begin position="133"/>
        <end position="152"/>
    </location>
</feature>
<dbReference type="EMBL" id="QXFL01000002">
    <property type="protein sequence ID" value="RIV88075.1"/>
    <property type="molecule type" value="Genomic_DNA"/>
</dbReference>
<evidence type="ECO:0000259" key="9">
    <source>
        <dbReference type="Pfam" id="PF21082"/>
    </source>
</evidence>
<evidence type="ECO:0000313" key="11">
    <source>
        <dbReference type="EMBL" id="RIV88075.1"/>
    </source>
</evidence>
<keyword evidence="4 7" id="KW-0812">Transmembrane</keyword>
<keyword evidence="5 7" id="KW-1133">Transmembrane helix</keyword>
<keyword evidence="12" id="KW-1185">Reference proteome</keyword>
<evidence type="ECO:0000256" key="7">
    <source>
        <dbReference type="SAM" id="Phobius"/>
    </source>
</evidence>
<dbReference type="Pfam" id="PF00924">
    <property type="entry name" value="MS_channel_2nd"/>
    <property type="match status" value="1"/>
</dbReference>